<dbReference type="EMBL" id="CAEZTU010000015">
    <property type="protein sequence ID" value="CAB4575407.1"/>
    <property type="molecule type" value="Genomic_DNA"/>
</dbReference>
<dbReference type="SUPFAM" id="SSF56601">
    <property type="entry name" value="beta-lactamase/transpeptidase-like"/>
    <property type="match status" value="1"/>
</dbReference>
<dbReference type="GO" id="GO:0071555">
    <property type="term" value="P:cell wall organization"/>
    <property type="evidence" value="ECO:0007669"/>
    <property type="project" value="UniProtKB-KW"/>
</dbReference>
<feature type="transmembrane region" description="Helical" evidence="14">
    <location>
        <begin position="12"/>
        <end position="32"/>
    </location>
</feature>
<evidence type="ECO:0000256" key="14">
    <source>
        <dbReference type="SAM" id="Phobius"/>
    </source>
</evidence>
<keyword evidence="7" id="KW-0378">Hydrolase</keyword>
<evidence type="ECO:0000256" key="8">
    <source>
        <dbReference type="ARBA" id="ARBA00022960"/>
    </source>
</evidence>
<evidence type="ECO:0000256" key="3">
    <source>
        <dbReference type="ARBA" id="ARBA00022475"/>
    </source>
</evidence>
<feature type="region of interest" description="Disordered" evidence="13">
    <location>
        <begin position="680"/>
        <end position="726"/>
    </location>
</feature>
<dbReference type="GO" id="GO:0071972">
    <property type="term" value="F:peptidoglycan L,D-transpeptidase activity"/>
    <property type="evidence" value="ECO:0007669"/>
    <property type="project" value="TreeGrafter"/>
</dbReference>
<dbReference type="PANTHER" id="PTHR30627">
    <property type="entry name" value="PEPTIDOGLYCAN D,D-TRANSPEPTIDASE"/>
    <property type="match status" value="1"/>
</dbReference>
<evidence type="ECO:0000256" key="1">
    <source>
        <dbReference type="ARBA" id="ARBA00004167"/>
    </source>
</evidence>
<proteinExistence type="predicted"/>
<evidence type="ECO:0000313" key="17">
    <source>
        <dbReference type="EMBL" id="CAB4575407.1"/>
    </source>
</evidence>
<keyword evidence="8" id="KW-0133">Cell shape</keyword>
<protein>
    <submittedName>
        <fullName evidence="17">Unannotated protein</fullName>
    </submittedName>
</protein>
<sequence>MQDKSVIRLKIIRVIFLSLMITLVGRLFFLQISTGENFVKASQRNAFREIYTPPVRGLILDQVGRPVVSNKSTLVVSVNTRILENTEDKGASVITRLSQSLRISETDIKDRLTPCGTKGAKKPPICWSGSLFQPIPIAKDVSRLVALEIMEQRTLFPGVSAELIAVRDIPRPFDVNMAHIIGYVGPVTDTEIEKQKQEGISADDIGLQNNDSIGRSGVERFYDSYLRGKPGVKVMAVDKAANIKGVVSETDPESGKYVVLNVDAKLQSLVEEQLSAAIDRARSKNYVGESGAAVVVDVKNGNILAMATYPSYDPRIWLGGITNEQFELLSNPKNGIPLISRATQGLFAPASIYKVITTAAAAENGFDLNAIYQCPPQMQIGTRVFRNYESIGFGPITLQRAMEVSCDTVFYDIANTLWLRDGGLNPIDKPVDAVENMSFAFGLGSKTGIDLPEEVRGRVGGRIFKRNFWDKNHEVWCERAENGYPEVEAVDPERAKMLQKFATENCTEGMRFRAGDAVNISIGQGDTVVTPLQMAMAYAAIANGGTVYEPRIVKAIMNADGSVAERIEPKVKNKLPISNETLKYIQKSLETTTISGTGAPPFVGFPLSRIPVATKTGTGEVLGKQSTSWFASYAPANNPQYAVVLMVSQGGTGSGTSAPSVRRIYEELFGIRGSTIDPATSILEGGAPTSKLPTIRTDGLPDYPEIDELLNPTASPSPSPTLGVTR</sequence>
<keyword evidence="9" id="KW-0573">Peptidoglycan synthesis</keyword>
<dbReference type="Pfam" id="PF03717">
    <property type="entry name" value="PBP_dimer"/>
    <property type="match status" value="1"/>
</dbReference>
<dbReference type="GO" id="GO:0009002">
    <property type="term" value="F:serine-type D-Ala-D-Ala carboxypeptidase activity"/>
    <property type="evidence" value="ECO:0007669"/>
    <property type="project" value="InterPro"/>
</dbReference>
<dbReference type="InterPro" id="IPR005311">
    <property type="entry name" value="PBP_dimer"/>
</dbReference>
<evidence type="ECO:0000259" key="16">
    <source>
        <dbReference type="Pfam" id="PF03717"/>
    </source>
</evidence>
<dbReference type="GO" id="GO:0006508">
    <property type="term" value="P:proteolysis"/>
    <property type="evidence" value="ECO:0007669"/>
    <property type="project" value="UniProtKB-KW"/>
</dbReference>
<keyword evidence="4" id="KW-0997">Cell inner membrane</keyword>
<dbReference type="GO" id="GO:0008360">
    <property type="term" value="P:regulation of cell shape"/>
    <property type="evidence" value="ECO:0007669"/>
    <property type="project" value="UniProtKB-KW"/>
</dbReference>
<organism evidence="17">
    <name type="scientific">freshwater metagenome</name>
    <dbReference type="NCBI Taxonomy" id="449393"/>
    <lineage>
        <taxon>unclassified sequences</taxon>
        <taxon>metagenomes</taxon>
        <taxon>ecological metagenomes</taxon>
    </lineage>
</organism>
<accession>A0A6J6EH27</accession>
<evidence type="ECO:0000256" key="13">
    <source>
        <dbReference type="SAM" id="MobiDB-lite"/>
    </source>
</evidence>
<keyword evidence="6 14" id="KW-0812">Transmembrane</keyword>
<dbReference type="InterPro" id="IPR001460">
    <property type="entry name" value="PCN-bd_Tpept"/>
</dbReference>
<comment type="subcellular location">
    <subcellularLocation>
        <location evidence="2">Cell membrane</location>
    </subcellularLocation>
    <subcellularLocation>
        <location evidence="1">Membrane</location>
        <topology evidence="1">Single-pass membrane protein</topology>
    </subcellularLocation>
</comment>
<reference evidence="17" key="1">
    <citation type="submission" date="2020-05" db="EMBL/GenBank/DDBJ databases">
        <authorList>
            <person name="Chiriac C."/>
            <person name="Salcher M."/>
            <person name="Ghai R."/>
            <person name="Kavagutti S V."/>
        </authorList>
    </citation>
    <scope>NUCLEOTIDE SEQUENCE</scope>
</reference>
<dbReference type="GO" id="GO:0009252">
    <property type="term" value="P:peptidoglycan biosynthetic process"/>
    <property type="evidence" value="ECO:0007669"/>
    <property type="project" value="UniProtKB-KW"/>
</dbReference>
<feature type="compositionally biased region" description="Polar residues" evidence="13">
    <location>
        <begin position="712"/>
        <end position="726"/>
    </location>
</feature>
<evidence type="ECO:0000256" key="6">
    <source>
        <dbReference type="ARBA" id="ARBA00022692"/>
    </source>
</evidence>
<gene>
    <name evidence="17" type="ORF">UFOPK1740_00525</name>
</gene>
<evidence type="ECO:0000256" key="5">
    <source>
        <dbReference type="ARBA" id="ARBA00022670"/>
    </source>
</evidence>
<keyword evidence="5" id="KW-0645">Protease</keyword>
<feature type="domain" description="Penicillin-binding protein transpeptidase" evidence="15">
    <location>
        <begin position="291"/>
        <end position="666"/>
    </location>
</feature>
<evidence type="ECO:0000256" key="10">
    <source>
        <dbReference type="ARBA" id="ARBA00022989"/>
    </source>
</evidence>
<keyword evidence="12" id="KW-0961">Cell wall biogenesis/degradation</keyword>
<dbReference type="Gene3D" id="3.40.710.10">
    <property type="entry name" value="DD-peptidase/beta-lactamase superfamily"/>
    <property type="match status" value="1"/>
</dbReference>
<dbReference type="SUPFAM" id="SSF56519">
    <property type="entry name" value="Penicillin binding protein dimerisation domain"/>
    <property type="match status" value="1"/>
</dbReference>
<dbReference type="GO" id="GO:0005886">
    <property type="term" value="C:plasma membrane"/>
    <property type="evidence" value="ECO:0007669"/>
    <property type="project" value="UniProtKB-SubCell"/>
</dbReference>
<dbReference type="AlphaFoldDB" id="A0A6J6EH27"/>
<dbReference type="GO" id="GO:0008658">
    <property type="term" value="F:penicillin binding"/>
    <property type="evidence" value="ECO:0007669"/>
    <property type="project" value="InterPro"/>
</dbReference>
<evidence type="ECO:0000256" key="9">
    <source>
        <dbReference type="ARBA" id="ARBA00022984"/>
    </source>
</evidence>
<evidence type="ECO:0000256" key="12">
    <source>
        <dbReference type="ARBA" id="ARBA00023316"/>
    </source>
</evidence>
<evidence type="ECO:0000259" key="15">
    <source>
        <dbReference type="Pfam" id="PF00905"/>
    </source>
</evidence>
<evidence type="ECO:0000256" key="2">
    <source>
        <dbReference type="ARBA" id="ARBA00004236"/>
    </source>
</evidence>
<keyword evidence="3" id="KW-1003">Cell membrane</keyword>
<dbReference type="PANTHER" id="PTHR30627:SF2">
    <property type="entry name" value="PEPTIDOGLYCAN D,D-TRANSPEPTIDASE MRDA"/>
    <property type="match status" value="1"/>
</dbReference>
<feature type="domain" description="Penicillin-binding protein dimerisation" evidence="16">
    <location>
        <begin position="52"/>
        <end position="244"/>
    </location>
</feature>
<dbReference type="Pfam" id="PF00905">
    <property type="entry name" value="Transpeptidase"/>
    <property type="match status" value="1"/>
</dbReference>
<dbReference type="NCBIfam" id="TIGR03423">
    <property type="entry name" value="pbp2_mrdA"/>
    <property type="match status" value="1"/>
</dbReference>
<keyword evidence="11 14" id="KW-0472">Membrane</keyword>
<evidence type="ECO:0000256" key="7">
    <source>
        <dbReference type="ARBA" id="ARBA00022801"/>
    </source>
</evidence>
<dbReference type="Gene3D" id="3.90.1310.10">
    <property type="entry name" value="Penicillin-binding protein 2a (Domain 2)"/>
    <property type="match status" value="1"/>
</dbReference>
<keyword evidence="10 14" id="KW-1133">Transmembrane helix</keyword>
<dbReference type="InterPro" id="IPR012338">
    <property type="entry name" value="Beta-lactam/transpept-like"/>
</dbReference>
<evidence type="ECO:0000256" key="11">
    <source>
        <dbReference type="ARBA" id="ARBA00023136"/>
    </source>
</evidence>
<dbReference type="InterPro" id="IPR017790">
    <property type="entry name" value="Penicillin-binding_protein_2"/>
</dbReference>
<dbReference type="InterPro" id="IPR036138">
    <property type="entry name" value="PBP_dimer_sf"/>
</dbReference>
<evidence type="ECO:0000256" key="4">
    <source>
        <dbReference type="ARBA" id="ARBA00022519"/>
    </source>
</evidence>
<name>A0A6J6EH27_9ZZZZ</name>
<dbReference type="InterPro" id="IPR050515">
    <property type="entry name" value="Beta-lactam/transpept"/>
</dbReference>